<comment type="similarity">
    <text evidence="1">Belongs to the AB hydrolase superfamily. AB hydrolase 4 family.</text>
</comment>
<feature type="active site" description="Charge relay system" evidence="2">
    <location>
        <position position="178"/>
    </location>
</feature>
<feature type="domain" description="AB hydrolase-1" evidence="3">
    <location>
        <begin position="99"/>
        <end position="338"/>
    </location>
</feature>
<dbReference type="EMBL" id="CP001013">
    <property type="protein sequence ID" value="ACB33574.1"/>
    <property type="molecule type" value="Genomic_DNA"/>
</dbReference>
<dbReference type="KEGG" id="lch:Lcho_1305"/>
<keyword evidence="5" id="KW-1185">Reference proteome</keyword>
<dbReference type="eggNOG" id="COG0429">
    <property type="taxonomic scope" value="Bacteria"/>
</dbReference>
<dbReference type="InterPro" id="IPR029058">
    <property type="entry name" value="AB_hydrolase_fold"/>
</dbReference>
<reference evidence="4 5" key="1">
    <citation type="submission" date="2008-03" db="EMBL/GenBank/DDBJ databases">
        <title>Complete sequence of Leptothrix cholodnii SP-6.</title>
        <authorList>
            <consortium name="US DOE Joint Genome Institute"/>
            <person name="Copeland A."/>
            <person name="Lucas S."/>
            <person name="Lapidus A."/>
            <person name="Glavina del Rio T."/>
            <person name="Dalin E."/>
            <person name="Tice H."/>
            <person name="Bruce D."/>
            <person name="Goodwin L."/>
            <person name="Pitluck S."/>
            <person name="Chertkov O."/>
            <person name="Brettin T."/>
            <person name="Detter J.C."/>
            <person name="Han C."/>
            <person name="Kuske C.R."/>
            <person name="Schmutz J."/>
            <person name="Larimer F."/>
            <person name="Land M."/>
            <person name="Hauser L."/>
            <person name="Kyrpides N."/>
            <person name="Lykidis A."/>
            <person name="Emerson D."/>
            <person name="Richardson P."/>
        </authorList>
    </citation>
    <scope>NUCLEOTIDE SEQUENCE [LARGE SCALE GENOMIC DNA]</scope>
    <source>
        <strain evidence="5">ATCC 51168 / LMG 8142 / SP-6</strain>
    </source>
</reference>
<dbReference type="InterPro" id="IPR050960">
    <property type="entry name" value="AB_hydrolase_4_sf"/>
</dbReference>
<evidence type="ECO:0000313" key="5">
    <source>
        <dbReference type="Proteomes" id="UP000001693"/>
    </source>
</evidence>
<dbReference type="Pfam" id="PF00561">
    <property type="entry name" value="Abhydrolase_1"/>
    <property type="match status" value="1"/>
</dbReference>
<dbReference type="Gene3D" id="3.40.50.1820">
    <property type="entry name" value="alpha/beta hydrolase"/>
    <property type="match status" value="1"/>
</dbReference>
<dbReference type="ESTHER" id="lepcp-b1y669">
    <property type="family name" value="abh_upf0017"/>
</dbReference>
<dbReference type="STRING" id="395495.Lcho_1305"/>
<dbReference type="Proteomes" id="UP000001693">
    <property type="component" value="Chromosome"/>
</dbReference>
<dbReference type="AlphaFoldDB" id="B1Y669"/>
<gene>
    <name evidence="4" type="ordered locus">Lcho_1305</name>
</gene>
<evidence type="ECO:0000256" key="1">
    <source>
        <dbReference type="ARBA" id="ARBA00010884"/>
    </source>
</evidence>
<protein>
    <recommendedName>
        <fullName evidence="3">AB hydrolase-1 domain-containing protein</fullName>
    </recommendedName>
</protein>
<dbReference type="PANTHER" id="PTHR10794:SF94">
    <property type="entry name" value="ESTERASE YHET-RELATED"/>
    <property type="match status" value="1"/>
</dbReference>
<name>B1Y669_LEPCP</name>
<evidence type="ECO:0000259" key="3">
    <source>
        <dbReference type="Pfam" id="PF00561"/>
    </source>
</evidence>
<dbReference type="InterPro" id="IPR000073">
    <property type="entry name" value="AB_hydrolase_1"/>
</dbReference>
<dbReference type="PANTHER" id="PTHR10794">
    <property type="entry name" value="ABHYDROLASE DOMAIN-CONTAINING PROTEIN"/>
    <property type="match status" value="1"/>
</dbReference>
<dbReference type="SUPFAM" id="SSF53474">
    <property type="entry name" value="alpha/beta-Hydrolases"/>
    <property type="match status" value="1"/>
</dbReference>
<dbReference type="PIRSF" id="PIRSF005211">
    <property type="entry name" value="Ab_hydro_YheT"/>
    <property type="match status" value="1"/>
</dbReference>
<dbReference type="HOGENOM" id="CLU_032487_0_0_4"/>
<evidence type="ECO:0000256" key="2">
    <source>
        <dbReference type="PIRSR" id="PIRSR005211-1"/>
    </source>
</evidence>
<dbReference type="InterPro" id="IPR012020">
    <property type="entry name" value="ABHD4"/>
</dbReference>
<organism evidence="4 5">
    <name type="scientific">Leptothrix cholodnii (strain ATCC 51168 / LMG 8142 / SP-6)</name>
    <name type="common">Leptothrix discophora (strain SP-6)</name>
    <dbReference type="NCBI Taxonomy" id="395495"/>
    <lineage>
        <taxon>Bacteria</taxon>
        <taxon>Pseudomonadati</taxon>
        <taxon>Pseudomonadota</taxon>
        <taxon>Betaproteobacteria</taxon>
        <taxon>Burkholderiales</taxon>
        <taxon>Sphaerotilaceae</taxon>
        <taxon>Leptothrix</taxon>
    </lineage>
</organism>
<feature type="active site" description="Charge relay system" evidence="2">
    <location>
        <position position="306"/>
    </location>
</feature>
<feature type="active site" description="Charge relay system" evidence="2">
    <location>
        <position position="334"/>
    </location>
</feature>
<accession>B1Y669</accession>
<evidence type="ECO:0000313" key="4">
    <source>
        <dbReference type="EMBL" id="ACB33574.1"/>
    </source>
</evidence>
<proteinExistence type="inferred from homology"/>
<sequence length="379" mass="40736">MRVDRPRLQAAADAAGLAAAPASMPATPAAPWWLPGGQSQTIWPALFARSRAGEALRFRRERWFTPDADFIDADWLVDDQPAGRAADIGVVPHDEPHRPLLVLFHGLEGSSRSHYAQAFADWARRNGWAMVLPHFRGCSGELNLAPRAYHSGDHVEIGWMLAQARRARRGPVVAVGVSLGGNALLRWAEEAGHSAAAVVSAVAAVCSPIDLAASGEAIGRGLNRLIYTPMFLRTMKPKALAKLAQHPGLFDRERLLAARTLRAFDNVFTAPLHGYRDTDDYWRRASAKPALDDIRIPALVLNALNDPFVPAASLPRTMPPGSAVTLWQSADGGHVGFASGAFPAQVTDLPDAVMAWMQAGLPRRPPAAAAAVEARSTHG</sequence>
<dbReference type="GO" id="GO:0034338">
    <property type="term" value="F:short-chain carboxylesterase activity"/>
    <property type="evidence" value="ECO:0007669"/>
    <property type="project" value="TreeGrafter"/>
</dbReference>
<dbReference type="GO" id="GO:0047372">
    <property type="term" value="F:monoacylglycerol lipase activity"/>
    <property type="evidence" value="ECO:0007669"/>
    <property type="project" value="TreeGrafter"/>
</dbReference>